<feature type="region of interest" description="Disordered" evidence="5">
    <location>
        <begin position="709"/>
        <end position="743"/>
    </location>
</feature>
<reference evidence="8" key="1">
    <citation type="submission" date="2025-08" db="UniProtKB">
        <authorList>
            <consortium name="RefSeq"/>
        </authorList>
    </citation>
    <scope>IDENTIFICATION</scope>
</reference>
<dbReference type="Gramene" id="SIN_1019005.t">
    <property type="protein sequence ID" value="SIN_1019005.t"/>
    <property type="gene ID" value="SIN_1019005"/>
</dbReference>
<dbReference type="PANTHER" id="PTHR47553">
    <property type="entry name" value="MYOSIN-11"/>
    <property type="match status" value="1"/>
</dbReference>
<dbReference type="PANTHER" id="PTHR47553:SF1">
    <property type="entry name" value="RING_FYVE_PHD ZINC FINGER SUPERFAMILY PROTEIN"/>
    <property type="match status" value="1"/>
</dbReference>
<feature type="region of interest" description="Disordered" evidence="5">
    <location>
        <begin position="480"/>
        <end position="517"/>
    </location>
</feature>
<dbReference type="InterPro" id="IPR019734">
    <property type="entry name" value="TPR_rpt"/>
</dbReference>
<organism evidence="7 8">
    <name type="scientific">Sesamum indicum</name>
    <name type="common">Oriental sesame</name>
    <name type="synonym">Sesamum orientale</name>
    <dbReference type="NCBI Taxonomy" id="4182"/>
    <lineage>
        <taxon>Eukaryota</taxon>
        <taxon>Viridiplantae</taxon>
        <taxon>Streptophyta</taxon>
        <taxon>Embryophyta</taxon>
        <taxon>Tracheophyta</taxon>
        <taxon>Spermatophyta</taxon>
        <taxon>Magnoliopsida</taxon>
        <taxon>eudicotyledons</taxon>
        <taxon>Gunneridae</taxon>
        <taxon>Pentapetalae</taxon>
        <taxon>asterids</taxon>
        <taxon>lamiids</taxon>
        <taxon>Lamiales</taxon>
        <taxon>Pedaliaceae</taxon>
        <taxon>Sesamum</taxon>
    </lineage>
</organism>
<accession>A0A6I9TW83</accession>
<evidence type="ECO:0000256" key="5">
    <source>
        <dbReference type="SAM" id="MobiDB-lite"/>
    </source>
</evidence>
<dbReference type="AlphaFoldDB" id="A0A6I9TW83"/>
<keyword evidence="2 4" id="KW-0863">Zinc-finger</keyword>
<gene>
    <name evidence="8" type="primary">LOC105171883</name>
</gene>
<feature type="compositionally biased region" description="Low complexity" evidence="5">
    <location>
        <begin position="778"/>
        <end position="793"/>
    </location>
</feature>
<name>A0A6I9TW83_SESIN</name>
<dbReference type="InterPro" id="IPR017455">
    <property type="entry name" value="Znf_FYVE-rel"/>
</dbReference>
<dbReference type="InterPro" id="IPR013083">
    <property type="entry name" value="Znf_RING/FYVE/PHD"/>
</dbReference>
<feature type="compositionally biased region" description="Polar residues" evidence="5">
    <location>
        <begin position="861"/>
        <end position="870"/>
    </location>
</feature>
<feature type="compositionally biased region" description="Polar residues" evidence="5">
    <location>
        <begin position="941"/>
        <end position="954"/>
    </location>
</feature>
<evidence type="ECO:0000256" key="4">
    <source>
        <dbReference type="PROSITE-ProRule" id="PRU00091"/>
    </source>
</evidence>
<protein>
    <submittedName>
        <fullName evidence="8">Uncharacterized protein LOC105171883</fullName>
    </submittedName>
</protein>
<sequence>MLEKIGLPPKPSLRGSSWVVDASHCQGCSSQFTFINRKHHCRRCGGIFCNSCTQQRMVLRGQGDSPVRICEPCKKLEEAARFEMRHGYKNRAAKGGSRKKEDDILNQILGNEDKLFSTQRTGSTSSSNIEQGVTQVEGGDIVRNLSLDQPTRMLTEVESATPEELREQALVEKQKYKTLKAEGKSDEALKAFKRGKELERQAAALEISLRKNRRKALSSSNTDDIQQIKDHFSASADKIKPPAMKGKEKDDLSAELKELGWSDVDLRDAEKKPATLTLEGELSSLLREISQKPGKEKQASGTDRSQVIVHKKKALDLKRAGNLIEAKEELKRAKILERKIEEEELLGGADDSDDELSSLMRGIDSDGHDDLLSGYKTDMNFDFNSLLGIADDLGVDGNFEVTDEDMEDPEMASALKSLGWAEDDAYSDDIHGPVSSSSSESLLTEIQSLKREALNQKRAGNTAEAMALLKKAKVLERDLQKNSDSQSVEEPFFSTAESAENVGRRNDKGPKPAPKSKLTIQKELIALKKKALTLRREGRLDESEEELKKAKVLEEQLEEMNKSPVVAQPSTGSRQAYTMTQTAVGDGDEAEVTDQDLHDPTYLSLLKNLGWEDEDNVKVPSTTIMEANDKVSSVISKENIVAPNYASSSSITQSVVNVETGTSRKSKSEIQRELLSLKRKALTLRRQGDTEAADEVLENAKSLEAQLQEYEKPTQREVSSTNDGGDASFGALQNTKSSTQVDLHENRMGDSRNQDKVKLEKPEEIFPEKEKLYIHDLSSSQSTGSQLHSSSVQEEISALKKSHIDELNSSRATDSQTHSSSVKQEILAHKRKAVALKREGKLAEAKEELRLAKLLEKQMEGDTSQSSIKSTDAPVSDVSSMDRKEASPSSAPKPLSSRERFKLQQESLSHKRQSLKLRREGKIAEADAEFELAKALETQLQELDSHDSAVSSKSAEPDDVSIEDFLDPQLLSALQSIGLEDARTASQGTQRPESTKSNIDNTENVNIEREQLLQRIKAEKVKAVNLKRSGKQAEAMDALRRAKLYEKKLESLTPN</sequence>
<keyword evidence="7" id="KW-1185">Reference proteome</keyword>
<feature type="region of interest" description="Disordered" evidence="5">
    <location>
        <begin position="977"/>
        <end position="1005"/>
    </location>
</feature>
<evidence type="ECO:0000313" key="8">
    <source>
        <dbReference type="RefSeq" id="XP_011091440.1"/>
    </source>
</evidence>
<dbReference type="Pfam" id="PF01363">
    <property type="entry name" value="FYVE"/>
    <property type="match status" value="1"/>
</dbReference>
<dbReference type="RefSeq" id="XP_011091440.1">
    <property type="nucleotide sequence ID" value="XM_011093138.2"/>
</dbReference>
<evidence type="ECO:0000256" key="1">
    <source>
        <dbReference type="ARBA" id="ARBA00022723"/>
    </source>
</evidence>
<dbReference type="PROSITE" id="PS50178">
    <property type="entry name" value="ZF_FYVE"/>
    <property type="match status" value="1"/>
</dbReference>
<dbReference type="FunCoup" id="A0A6I9TW83">
    <property type="interactions" value="2053"/>
</dbReference>
<evidence type="ECO:0000256" key="3">
    <source>
        <dbReference type="ARBA" id="ARBA00022833"/>
    </source>
</evidence>
<feature type="region of interest" description="Disordered" evidence="5">
    <location>
        <begin position="941"/>
        <end position="961"/>
    </location>
</feature>
<dbReference type="InterPro" id="IPR000306">
    <property type="entry name" value="Znf_FYVE"/>
</dbReference>
<dbReference type="OrthoDB" id="660555at2759"/>
<dbReference type="SMART" id="SM00028">
    <property type="entry name" value="TPR"/>
    <property type="match status" value="6"/>
</dbReference>
<feature type="domain" description="FYVE-type" evidence="6">
    <location>
        <begin position="19"/>
        <end position="78"/>
    </location>
</feature>
<feature type="compositionally biased region" description="Polar residues" evidence="5">
    <location>
        <begin position="731"/>
        <end position="741"/>
    </location>
</feature>
<dbReference type="GeneID" id="105171883"/>
<dbReference type="KEGG" id="sind:105171883"/>
<feature type="compositionally biased region" description="Polar residues" evidence="5">
    <location>
        <begin position="984"/>
        <end position="1005"/>
    </location>
</feature>
<feature type="compositionally biased region" description="Polar residues" evidence="5">
    <location>
        <begin position="809"/>
        <end position="823"/>
    </location>
</feature>
<dbReference type="InParanoid" id="A0A6I9TW83"/>
<dbReference type="InterPro" id="IPR011011">
    <property type="entry name" value="Znf_FYVE_PHD"/>
</dbReference>
<proteinExistence type="predicted"/>
<feature type="region of interest" description="Disordered" evidence="5">
    <location>
        <begin position="777"/>
        <end position="826"/>
    </location>
</feature>
<evidence type="ECO:0000256" key="2">
    <source>
        <dbReference type="ARBA" id="ARBA00022771"/>
    </source>
</evidence>
<dbReference type="Proteomes" id="UP000504604">
    <property type="component" value="Linkage group LG10"/>
</dbReference>
<dbReference type="SMART" id="SM00064">
    <property type="entry name" value="FYVE"/>
    <property type="match status" value="1"/>
</dbReference>
<dbReference type="FunFam" id="3.30.40.10:FF:000925">
    <property type="entry name" value="Zinc finger protein, putative"/>
    <property type="match status" value="1"/>
</dbReference>
<keyword evidence="3" id="KW-0862">Zinc</keyword>
<feature type="region of interest" description="Disordered" evidence="5">
    <location>
        <begin position="858"/>
        <end position="920"/>
    </location>
</feature>
<evidence type="ECO:0000259" key="6">
    <source>
        <dbReference type="PROSITE" id="PS50178"/>
    </source>
</evidence>
<evidence type="ECO:0000313" key="7">
    <source>
        <dbReference type="Proteomes" id="UP000504604"/>
    </source>
</evidence>
<dbReference type="SUPFAM" id="SSF57903">
    <property type="entry name" value="FYVE/PHD zinc finger"/>
    <property type="match status" value="1"/>
</dbReference>
<keyword evidence="1" id="KW-0479">Metal-binding</keyword>
<dbReference type="GO" id="GO:0008270">
    <property type="term" value="F:zinc ion binding"/>
    <property type="evidence" value="ECO:0007669"/>
    <property type="project" value="UniProtKB-KW"/>
</dbReference>
<dbReference type="Gene3D" id="3.30.40.10">
    <property type="entry name" value="Zinc/RING finger domain, C3HC4 (zinc finger)"/>
    <property type="match status" value="1"/>
</dbReference>